<dbReference type="RefSeq" id="WP_116014635.1">
    <property type="nucleotide sequence ID" value="NZ_QUOT01000001.1"/>
</dbReference>
<dbReference type="Gene3D" id="2.40.128.110">
    <property type="entry name" value="Lipid/polyisoprenoid-binding, YceI-like"/>
    <property type="match status" value="1"/>
</dbReference>
<dbReference type="SUPFAM" id="SSF101874">
    <property type="entry name" value="YceI-like"/>
    <property type="match status" value="1"/>
</dbReference>
<dbReference type="InterPro" id="IPR036761">
    <property type="entry name" value="TTHA0802/YceI-like_sf"/>
</dbReference>
<evidence type="ECO:0000313" key="3">
    <source>
        <dbReference type="EMBL" id="REL30368.1"/>
    </source>
</evidence>
<reference evidence="4" key="1">
    <citation type="submission" date="2018-08" db="EMBL/GenBank/DDBJ databases">
        <title>Thalassotalea euphylliae genome.</title>
        <authorList>
            <person name="Summers S."/>
            <person name="Rice S.A."/>
            <person name="Freckelton M.L."/>
            <person name="Nedved B.T."/>
            <person name="Hadfield M.G."/>
        </authorList>
    </citation>
    <scope>NUCLEOTIDE SEQUENCE [LARGE SCALE GENOMIC DNA]</scope>
    <source>
        <strain evidence="4">H3</strain>
    </source>
</reference>
<dbReference type="InterPro" id="IPR007372">
    <property type="entry name" value="Lipid/polyisoprenoid-bd_YceI"/>
</dbReference>
<dbReference type="Proteomes" id="UP000256899">
    <property type="component" value="Unassembled WGS sequence"/>
</dbReference>
<dbReference type="PANTHER" id="PTHR34406">
    <property type="entry name" value="PROTEIN YCEI"/>
    <property type="match status" value="1"/>
</dbReference>
<dbReference type="EMBL" id="QUOT01000001">
    <property type="protein sequence ID" value="REL30368.1"/>
    <property type="molecule type" value="Genomic_DNA"/>
</dbReference>
<protein>
    <submittedName>
        <fullName evidence="3">YceI family protein</fullName>
    </submittedName>
</protein>
<evidence type="ECO:0000256" key="1">
    <source>
        <dbReference type="SAM" id="SignalP"/>
    </source>
</evidence>
<dbReference type="SMART" id="SM00867">
    <property type="entry name" value="YceI"/>
    <property type="match status" value="1"/>
</dbReference>
<gene>
    <name evidence="3" type="ORF">DXX94_06385</name>
</gene>
<evidence type="ECO:0000259" key="2">
    <source>
        <dbReference type="SMART" id="SM00867"/>
    </source>
</evidence>
<dbReference type="NCBIfam" id="NF002994">
    <property type="entry name" value="PRK03757.1"/>
    <property type="match status" value="1"/>
</dbReference>
<feature type="chain" id="PRO_5017705007" evidence="1">
    <location>
        <begin position="21"/>
        <end position="185"/>
    </location>
</feature>
<accession>A0A3E0U0C3</accession>
<comment type="caution">
    <text evidence="3">The sequence shown here is derived from an EMBL/GenBank/DDBJ whole genome shotgun (WGS) entry which is preliminary data.</text>
</comment>
<feature type="domain" description="Lipid/polyisoprenoid-binding YceI-like" evidence="2">
    <location>
        <begin position="22"/>
        <end position="183"/>
    </location>
</feature>
<organism evidence="3 4">
    <name type="scientific">Thalassotalea euphylliae</name>
    <dbReference type="NCBI Taxonomy" id="1655234"/>
    <lineage>
        <taxon>Bacteria</taxon>
        <taxon>Pseudomonadati</taxon>
        <taxon>Pseudomonadota</taxon>
        <taxon>Gammaproteobacteria</taxon>
        <taxon>Alteromonadales</taxon>
        <taxon>Colwelliaceae</taxon>
        <taxon>Thalassotalea</taxon>
    </lineage>
</organism>
<dbReference type="Pfam" id="PF04264">
    <property type="entry name" value="YceI"/>
    <property type="match status" value="1"/>
</dbReference>
<keyword evidence="1" id="KW-0732">Signal</keyword>
<name>A0A3E0U0C3_9GAMM</name>
<dbReference type="PANTHER" id="PTHR34406:SF1">
    <property type="entry name" value="PROTEIN YCEI"/>
    <property type="match status" value="1"/>
</dbReference>
<feature type="signal peptide" evidence="1">
    <location>
        <begin position="1"/>
        <end position="20"/>
    </location>
</feature>
<sequence length="185" mass="20298">MKKLALAALLSAATTLPTMAADYVIDTKGAHAAINFKVSHLGYSYVTGRFNKFSGNFSYDANKVADSKIMLKIDTSSVDSNHAERDKHIRNDDFLDVSKFATAEFVSTKVEDLGNDKLKITGTLTLQGMDKEIVINAVKVGEGKDPWGGYRAGFEGSTQIAMKDFGYKMDFGNIIFDLHIEGVRQ</sequence>
<keyword evidence="4" id="KW-1185">Reference proteome</keyword>
<evidence type="ECO:0000313" key="4">
    <source>
        <dbReference type="Proteomes" id="UP000256899"/>
    </source>
</evidence>
<dbReference type="AlphaFoldDB" id="A0A3E0U0C3"/>
<proteinExistence type="predicted"/>